<dbReference type="EMBL" id="KP722496">
    <property type="protein sequence ID" value="AKM22571.1"/>
    <property type="molecule type" value="Genomic_DNA"/>
</dbReference>
<proteinExistence type="predicted"/>
<evidence type="ECO:0000313" key="7">
    <source>
        <dbReference type="EMBL" id="AKM22663.1"/>
    </source>
</evidence>
<sequence length="108" mass="12583">MRKQNLMQRFITGAKKGIFTPTLPNNILKIHNNFITRIFRILGGISILLILTHRLEYLGEGLLYPTALVLCTVLALFFGLYLIFITYHRFKYIIKILKSDELDIRNSL</sequence>
<keyword evidence="1" id="KW-1133">Transmembrane helix</keyword>
<dbReference type="EMBL" id="KP722504">
    <property type="protein sequence ID" value="AKM22678.1"/>
    <property type="molecule type" value="Genomic_DNA"/>
</dbReference>
<dbReference type="EMBL" id="KP722511">
    <property type="protein sequence ID" value="AKM22787.1"/>
    <property type="molecule type" value="Genomic_DNA"/>
</dbReference>
<gene>
    <name evidence="9" type="primary">orf108</name>
</gene>
<evidence type="ECO:0000313" key="16">
    <source>
        <dbReference type="EMBL" id="AKM22799.1"/>
    </source>
</evidence>
<evidence type="ECO:0000313" key="14">
    <source>
        <dbReference type="EMBL" id="AKM22773.1"/>
    </source>
</evidence>
<feature type="transmembrane region" description="Helical" evidence="1">
    <location>
        <begin position="67"/>
        <end position="87"/>
    </location>
</feature>
<keyword evidence="1" id="KW-0812">Transmembrane</keyword>
<dbReference type="EMBL" id="KP722507">
    <property type="protein sequence ID" value="AKM22725.1"/>
    <property type="molecule type" value="Genomic_DNA"/>
</dbReference>
<evidence type="ECO:0000313" key="11">
    <source>
        <dbReference type="EMBL" id="AKM22725.1"/>
    </source>
</evidence>
<dbReference type="EMBL" id="KP722509">
    <property type="protein sequence ID" value="AKM22757.1"/>
    <property type="molecule type" value="Genomic_DNA"/>
</dbReference>
<dbReference type="EMBL" id="KP722510">
    <property type="protein sequence ID" value="AKM22773.1"/>
    <property type="molecule type" value="Genomic_DNA"/>
</dbReference>
<geneLocation type="mitochondrion" evidence="9"/>
<evidence type="ECO:0000313" key="18">
    <source>
        <dbReference type="EMBL" id="QCX41990.1"/>
    </source>
</evidence>
<evidence type="ECO:0000313" key="15">
    <source>
        <dbReference type="EMBL" id="AKM22787.1"/>
    </source>
</evidence>
<evidence type="ECO:0000313" key="5">
    <source>
        <dbReference type="EMBL" id="AKM22632.1"/>
    </source>
</evidence>
<evidence type="ECO:0000313" key="10">
    <source>
        <dbReference type="EMBL" id="AKM22710.1"/>
    </source>
</evidence>
<dbReference type="EMBL" id="KP722506">
    <property type="protein sequence ID" value="AKM22710.1"/>
    <property type="molecule type" value="Genomic_DNA"/>
</dbReference>
<dbReference type="EMBL" id="KP719097">
    <property type="protein sequence ID" value="AKM22560.1"/>
    <property type="molecule type" value="Genomic_DNA"/>
</dbReference>
<keyword evidence="9" id="KW-0496">Mitochondrion</keyword>
<evidence type="ECO:0000256" key="1">
    <source>
        <dbReference type="SAM" id="Phobius"/>
    </source>
</evidence>
<evidence type="ECO:0000313" key="9">
    <source>
        <dbReference type="EMBL" id="AKM22694.1"/>
    </source>
</evidence>
<reference evidence="9" key="2">
    <citation type="submission" date="2016-09" db="EMBL/GenBank/DDBJ databases">
        <authorList>
            <person name="Capua I."/>
            <person name="De Benedictis P."/>
            <person name="Joannis T."/>
            <person name="Lombin L.H."/>
            <person name="Cattoli G."/>
        </authorList>
    </citation>
    <scope>NUCLEOTIDE SEQUENCE</scope>
    <source>
        <strain evidence="17">CM09-31-28</strain>
        <strain evidence="4">CM09-9-24</strain>
        <strain evidence="6">CM552</strain>
        <strain evidence="11">CMB</strain>
        <strain evidence="9">F02</strain>
        <strain evidence="16">V40-4</strain>
        <strain evidence="5">V40-5</strain>
    </source>
</reference>
<evidence type="ECO:0000313" key="17">
    <source>
        <dbReference type="EMBL" id="AKM22811.1"/>
    </source>
</evidence>
<reference evidence="9" key="1">
    <citation type="journal article" date="2015" name="Fungal Genet. Biol.">
        <title>Comparison of mitochondrial genomes provides insights into intron dynamics and evolution in the caterpillar fungus Cordyceps militaris.</title>
        <authorList>
            <person name="Zhang Y."/>
            <person name="Zhang S."/>
            <person name="Zhang G."/>
            <person name="Liu X."/>
            <person name="Wang C."/>
            <person name="Xu J."/>
        </authorList>
    </citation>
    <scope>NUCLEOTIDE SEQUENCE</scope>
    <source>
        <strain evidence="2">CM01</strain>
        <strain evidence="12">CM02</strain>
        <strain evidence="13">CM05</strain>
        <strain evidence="14">CM08</strain>
        <strain evidence="17">CM09-31-28</strain>
        <strain evidence="4">CM09-9-24</strain>
        <strain evidence="8">CM494</strain>
        <strain evidence="6">CM552</strain>
        <strain evidence="7">CM556</strain>
        <strain evidence="11">CMB</strain>
        <strain evidence="9">F02</strain>
        <strain evidence="10">F03</strain>
        <strain evidence="15">V26-16</strain>
        <strain evidence="3">V26-17</strain>
        <strain evidence="16">V40-4</strain>
        <strain evidence="5">V40-5</strain>
    </source>
</reference>
<reference evidence="18" key="3">
    <citation type="submission" date="2018-04" db="EMBL/GenBank/DDBJ databases">
        <title>DNA Methylation and RNA Editing-model of Mitochondrial Genomes in the Fungus using Single-Molecule Sequencing Technology.</title>
        <authorList>
            <person name="Zhang Y."/>
        </authorList>
    </citation>
    <scope>NUCLEOTIDE SEQUENCE</scope>
    <source>
        <strain evidence="18">HN001</strain>
    </source>
</reference>
<dbReference type="EMBL" id="KP722512">
    <property type="protein sequence ID" value="AKM22799.1"/>
    <property type="molecule type" value="Genomic_DNA"/>
</dbReference>
<evidence type="ECO:0000313" key="6">
    <source>
        <dbReference type="EMBL" id="AKM22648.1"/>
    </source>
</evidence>
<dbReference type="EMBL" id="KP722508">
    <property type="protein sequence ID" value="AKM22741.1"/>
    <property type="molecule type" value="Genomic_DNA"/>
</dbReference>
<organism evidence="9">
    <name type="scientific">Cordyceps militaris</name>
    <name type="common">Caterpillar fungus</name>
    <name type="synonym">Clavaria militaris</name>
    <dbReference type="NCBI Taxonomy" id="73501"/>
    <lineage>
        <taxon>Eukaryota</taxon>
        <taxon>Fungi</taxon>
        <taxon>Dikarya</taxon>
        <taxon>Ascomycota</taxon>
        <taxon>Pezizomycotina</taxon>
        <taxon>Sordariomycetes</taxon>
        <taxon>Hypocreomycetidae</taxon>
        <taxon>Hypocreales</taxon>
        <taxon>Cordycipitaceae</taxon>
        <taxon>Cordyceps</taxon>
    </lineage>
</organism>
<protein>
    <submittedName>
        <fullName evidence="9">Uncharacterized protein</fullName>
    </submittedName>
</protein>
<keyword evidence="1" id="KW-0472">Membrane</keyword>
<dbReference type="EMBL" id="KP722505">
    <property type="protein sequence ID" value="AKM22694.1"/>
    <property type="molecule type" value="Genomic_DNA"/>
</dbReference>
<dbReference type="EMBL" id="KP722501">
    <property type="protein sequence ID" value="AKM22632.1"/>
    <property type="molecule type" value="Genomic_DNA"/>
</dbReference>
<evidence type="ECO:0000313" key="13">
    <source>
        <dbReference type="EMBL" id="AKM22757.1"/>
    </source>
</evidence>
<evidence type="ECO:0000313" key="3">
    <source>
        <dbReference type="EMBL" id="AKM22560.1"/>
    </source>
</evidence>
<evidence type="ECO:0000313" key="4">
    <source>
        <dbReference type="EMBL" id="AKM22571.1"/>
    </source>
</evidence>
<dbReference type="EMBL" id="KP722503">
    <property type="protein sequence ID" value="AKM22663.1"/>
    <property type="molecule type" value="Genomic_DNA"/>
</dbReference>
<dbReference type="EMBL" id="MH211587">
    <property type="protein sequence ID" value="QCX41990.1"/>
    <property type="molecule type" value="Genomic_DNA"/>
</dbReference>
<dbReference type="EMBL" id="KP722502">
    <property type="protein sequence ID" value="AKM22648.1"/>
    <property type="molecule type" value="Genomic_DNA"/>
</dbReference>
<accession>A0A0G3Y6W4</accession>
<evidence type="ECO:0000313" key="2">
    <source>
        <dbReference type="EMBL" id="AKM22541.1"/>
    </source>
</evidence>
<evidence type="ECO:0000313" key="8">
    <source>
        <dbReference type="EMBL" id="AKM22678.1"/>
    </source>
</evidence>
<evidence type="ECO:0000313" key="12">
    <source>
        <dbReference type="EMBL" id="AKM22741.1"/>
    </source>
</evidence>
<feature type="transmembrane region" description="Helical" evidence="1">
    <location>
        <begin position="38"/>
        <end position="55"/>
    </location>
</feature>
<dbReference type="EMBL" id="KP722513">
    <property type="protein sequence ID" value="AKM22811.1"/>
    <property type="molecule type" value="Genomic_DNA"/>
</dbReference>
<name>A0A0G3Y6W4_CORMI</name>
<dbReference type="AlphaFoldDB" id="A0A0G3Y6W4"/>
<dbReference type="EMBL" id="KP719096">
    <property type="protein sequence ID" value="AKM22541.1"/>
    <property type="molecule type" value="Genomic_DNA"/>
</dbReference>